<keyword evidence="3" id="KW-1185">Reference proteome</keyword>
<feature type="compositionally biased region" description="Basic and acidic residues" evidence="1">
    <location>
        <begin position="254"/>
        <end position="265"/>
    </location>
</feature>
<dbReference type="PANTHER" id="PTHR37754:SF2">
    <property type="entry name" value="ION-BINDING PROTEIN, PUTATIVE-RELATED"/>
    <property type="match status" value="1"/>
</dbReference>
<feature type="region of interest" description="Disordered" evidence="1">
    <location>
        <begin position="172"/>
        <end position="304"/>
    </location>
</feature>
<gene>
    <name evidence="2" type="ORF">DEO72_LG10g3769</name>
</gene>
<dbReference type="OrthoDB" id="1868634at2759"/>
<organism evidence="2 3">
    <name type="scientific">Vigna unguiculata</name>
    <name type="common">Cowpea</name>
    <dbReference type="NCBI Taxonomy" id="3917"/>
    <lineage>
        <taxon>Eukaryota</taxon>
        <taxon>Viridiplantae</taxon>
        <taxon>Streptophyta</taxon>
        <taxon>Embryophyta</taxon>
        <taxon>Tracheophyta</taxon>
        <taxon>Spermatophyta</taxon>
        <taxon>Magnoliopsida</taxon>
        <taxon>eudicotyledons</taxon>
        <taxon>Gunneridae</taxon>
        <taxon>Pentapetalae</taxon>
        <taxon>rosids</taxon>
        <taxon>fabids</taxon>
        <taxon>Fabales</taxon>
        <taxon>Fabaceae</taxon>
        <taxon>Papilionoideae</taxon>
        <taxon>50 kb inversion clade</taxon>
        <taxon>NPAAA clade</taxon>
        <taxon>indigoferoid/millettioid clade</taxon>
        <taxon>Phaseoleae</taxon>
        <taxon>Vigna</taxon>
    </lineage>
</organism>
<evidence type="ECO:0000256" key="1">
    <source>
        <dbReference type="SAM" id="MobiDB-lite"/>
    </source>
</evidence>
<protein>
    <submittedName>
        <fullName evidence="2">Uncharacterized protein</fullName>
    </submittedName>
</protein>
<sequence>MAMSFITGKGLSTTQLLKLVVNTLYDKFVEKDIKGFDGFNVGILDTFNTINMALPGKHYVAPSYKDVKDLFEQWKEIDREEKRKKFIEFINEKVNINKVDESMLITAIMAPPAAMMAKKTGQIVPQLALMNAIPDVVFVPSATLLALIAVKIIRLPFIGKTTSKNIVSSTTVIEEQPQITPEQQPQTETTPETEVEEPQTETTPESEVEEPQTPTTQPEMEEEPQVETRQEPPTATISEAKMEEEPQTTTTPETLKDEPQIESKPEALSTMTPETEIEKEPQSQTTTAPETTVQGPQIPVQPKPHFITGHVHKDNTTCFLCNEYHIY</sequence>
<dbReference type="EMBL" id="CP039354">
    <property type="protein sequence ID" value="QCE12524.1"/>
    <property type="molecule type" value="Genomic_DNA"/>
</dbReference>
<feature type="compositionally biased region" description="Polar residues" evidence="1">
    <location>
        <begin position="282"/>
        <end position="295"/>
    </location>
</feature>
<dbReference type="Gramene" id="Vigun05g047050.1.v1.2">
    <property type="protein sequence ID" value="Vigun05g047050.1.v1.2"/>
    <property type="gene ID" value="Vigun05g047050.v1.2"/>
</dbReference>
<feature type="compositionally biased region" description="Acidic residues" evidence="1">
    <location>
        <begin position="191"/>
        <end position="210"/>
    </location>
</feature>
<proteinExistence type="predicted"/>
<feature type="compositionally biased region" description="Low complexity" evidence="1">
    <location>
        <begin position="174"/>
        <end position="190"/>
    </location>
</feature>
<evidence type="ECO:0000313" key="3">
    <source>
        <dbReference type="Proteomes" id="UP000501690"/>
    </source>
</evidence>
<dbReference type="Proteomes" id="UP000501690">
    <property type="component" value="Linkage Group LG10"/>
</dbReference>
<dbReference type="AlphaFoldDB" id="A0A4D6NIM5"/>
<accession>A0A4D6NIM5</accession>
<reference evidence="2 3" key="1">
    <citation type="submission" date="2019-04" db="EMBL/GenBank/DDBJ databases">
        <title>An improved genome assembly and genetic linkage map for asparagus bean, Vigna unguiculata ssp. sesquipedialis.</title>
        <authorList>
            <person name="Xia Q."/>
            <person name="Zhang R."/>
            <person name="Dong Y."/>
        </authorList>
    </citation>
    <scope>NUCLEOTIDE SEQUENCE [LARGE SCALE GENOMIC DNA]</scope>
    <source>
        <tissue evidence="2">Leaf</tissue>
    </source>
</reference>
<name>A0A4D6NIM5_VIGUN</name>
<evidence type="ECO:0000313" key="2">
    <source>
        <dbReference type="EMBL" id="QCE12524.1"/>
    </source>
</evidence>
<dbReference type="PANTHER" id="PTHR37754">
    <property type="entry name" value="CALCIUM ION-BINDING PROTEIN"/>
    <property type="match status" value="1"/>
</dbReference>